<keyword evidence="5" id="KW-0175">Coiled coil</keyword>
<evidence type="ECO:0000259" key="7">
    <source>
        <dbReference type="Pfam" id="PF05433"/>
    </source>
</evidence>
<protein>
    <recommendedName>
        <fullName evidence="3">17 kDa surface antigen</fullName>
    </recommendedName>
</protein>
<name>A0A0D1MCX3_9SPHN</name>
<sequence>MRIALLSAALAATTLSAIPAQAQDTRREADREYRNEVRDARRDYRNDLRDADSRRDVRDARREYAEQVRDARRDRREDLRDIRQDRRDDWRRYRNYDYNRLPPGQRAYYAENYYRDGRYYQPRRLTRNDRIYRGGNGRYYCRRNDGTTGLVVGGLAGGALGNVIAGGGSRLLGTLIGAGGGALLGQSIDRGQVTCR</sequence>
<gene>
    <name evidence="8" type="ORF">SR41_07865</name>
</gene>
<evidence type="ECO:0000256" key="5">
    <source>
        <dbReference type="SAM" id="Coils"/>
    </source>
</evidence>
<comment type="subcellular location">
    <subcellularLocation>
        <location evidence="1">Cell outer membrane</location>
        <topology evidence="1">Lipid-anchor</topology>
    </subcellularLocation>
</comment>
<organism evidence="8 9">
    <name type="scientific">Sphingomonas melonis</name>
    <dbReference type="NCBI Taxonomy" id="152682"/>
    <lineage>
        <taxon>Bacteria</taxon>
        <taxon>Pseudomonadati</taxon>
        <taxon>Pseudomonadota</taxon>
        <taxon>Alphaproteobacteria</taxon>
        <taxon>Sphingomonadales</taxon>
        <taxon>Sphingomonadaceae</taxon>
        <taxon>Sphingomonas</taxon>
    </lineage>
</organism>
<accession>A0A0D1MCX3</accession>
<proteinExistence type="inferred from homology"/>
<keyword evidence="6" id="KW-0732">Signal</keyword>
<evidence type="ECO:0000256" key="2">
    <source>
        <dbReference type="ARBA" id="ARBA00008681"/>
    </source>
</evidence>
<dbReference type="AlphaFoldDB" id="A0A0D1MCX3"/>
<evidence type="ECO:0000256" key="1">
    <source>
        <dbReference type="ARBA" id="ARBA00004459"/>
    </source>
</evidence>
<evidence type="ECO:0000256" key="6">
    <source>
        <dbReference type="SAM" id="SignalP"/>
    </source>
</evidence>
<evidence type="ECO:0000256" key="3">
    <source>
        <dbReference type="ARBA" id="ARBA00015281"/>
    </source>
</evidence>
<dbReference type="Pfam" id="PF05433">
    <property type="entry name" value="Rick_17kDa_Anti"/>
    <property type="match status" value="1"/>
</dbReference>
<dbReference type="EMBL" id="JXTP01000030">
    <property type="protein sequence ID" value="KIU28442.1"/>
    <property type="molecule type" value="Genomic_DNA"/>
</dbReference>
<feature type="chain" id="PRO_5002233427" description="17 kDa surface antigen" evidence="6">
    <location>
        <begin position="23"/>
        <end position="196"/>
    </location>
</feature>
<evidence type="ECO:0000256" key="4">
    <source>
        <dbReference type="ARBA" id="ARBA00023288"/>
    </source>
</evidence>
<dbReference type="GO" id="GO:0009279">
    <property type="term" value="C:cell outer membrane"/>
    <property type="evidence" value="ECO:0007669"/>
    <property type="project" value="UniProtKB-SubCell"/>
</dbReference>
<feature type="signal peptide" evidence="6">
    <location>
        <begin position="1"/>
        <end position="22"/>
    </location>
</feature>
<feature type="domain" description="Glycine zipper 2TM" evidence="7">
    <location>
        <begin position="149"/>
        <end position="188"/>
    </location>
</feature>
<comment type="caution">
    <text evidence="8">The sequence shown here is derived from an EMBL/GenBank/DDBJ whole genome shotgun (WGS) entry which is preliminary data.</text>
</comment>
<feature type="coiled-coil region" evidence="5">
    <location>
        <begin position="34"/>
        <end position="77"/>
    </location>
</feature>
<keyword evidence="4" id="KW-0449">Lipoprotein</keyword>
<dbReference type="InterPro" id="IPR008816">
    <property type="entry name" value="Gly_zipper_2TM_dom"/>
</dbReference>
<evidence type="ECO:0000313" key="9">
    <source>
        <dbReference type="Proteomes" id="UP000033203"/>
    </source>
</evidence>
<dbReference type="Proteomes" id="UP000033203">
    <property type="component" value="Unassembled WGS sequence"/>
</dbReference>
<dbReference type="PATRIC" id="fig|1549858.7.peg.2007"/>
<reference evidence="8 9" key="1">
    <citation type="submission" date="2015-01" db="EMBL/GenBank/DDBJ databases">
        <title>Genome of Sphingomonas taxi strain 30a.</title>
        <authorList>
            <person name="Eevers N."/>
            <person name="Van Hamme J."/>
            <person name="Bottos E."/>
            <person name="Weyens N."/>
            <person name="Vangronsveld J."/>
        </authorList>
    </citation>
    <scope>NUCLEOTIDE SEQUENCE [LARGE SCALE GENOMIC DNA]</scope>
    <source>
        <strain evidence="8 9">30a</strain>
    </source>
</reference>
<evidence type="ECO:0000313" key="8">
    <source>
        <dbReference type="EMBL" id="KIU28442.1"/>
    </source>
</evidence>
<comment type="similarity">
    <text evidence="2">Belongs to the rickettsiale 17 kDa surface antigen family.</text>
</comment>